<dbReference type="EMBL" id="JPPS01000008">
    <property type="protein sequence ID" value="KGA44655.1"/>
    <property type="molecule type" value="Genomic_DNA"/>
</dbReference>
<keyword evidence="1" id="KW-0805">Transcription regulation</keyword>
<keyword evidence="4" id="KW-0804">Transcription</keyword>
<dbReference type="RefSeq" id="WP_032910827.1">
    <property type="nucleotide sequence ID" value="NZ_AALE02000009.1"/>
</dbReference>
<dbReference type="CDD" id="cd06170">
    <property type="entry name" value="LuxR_C_like"/>
    <property type="match status" value="1"/>
</dbReference>
<dbReference type="Pfam" id="PF00196">
    <property type="entry name" value="GerE"/>
    <property type="match status" value="1"/>
</dbReference>
<evidence type="ECO:0000313" key="6">
    <source>
        <dbReference type="EMBL" id="KGA44655.1"/>
    </source>
</evidence>
<reference evidence="6 7" key="1">
    <citation type="submission" date="2014-07" db="EMBL/GenBank/DDBJ databases">
        <authorList>
            <person name="Bishop-Lilly K.A."/>
            <person name="Broomall S.M."/>
            <person name="Chain P.S."/>
            <person name="Chertkov O."/>
            <person name="Coyne S.R."/>
            <person name="Daligault H.E."/>
            <person name="Davenport K.W."/>
            <person name="Erkkila T."/>
            <person name="Frey K.G."/>
            <person name="Gibbons H.S."/>
            <person name="Gu W."/>
            <person name="Jaissle J."/>
            <person name="Johnson S.L."/>
            <person name="Koroleva G.I."/>
            <person name="Ladner J.T."/>
            <person name="Lo C.-C."/>
            <person name="Minogue T.D."/>
            <person name="Munk C."/>
            <person name="Palacios G.F."/>
            <person name="Redden C.L."/>
            <person name="Rosenzweig C.N."/>
            <person name="Scholz M.B."/>
            <person name="Teshima H."/>
            <person name="Xu Y."/>
        </authorList>
    </citation>
    <scope>NUCLEOTIDE SEQUENCE [LARGE SCALE GENOMIC DNA]</scope>
    <source>
        <strain evidence="6 7">ATCC 33641</strain>
    </source>
</reference>
<protein>
    <submittedName>
        <fullName evidence="6">Sigma-70, region 4 family protein</fullName>
    </submittedName>
</protein>
<dbReference type="Proteomes" id="UP000029430">
    <property type="component" value="Unassembled WGS sequence"/>
</dbReference>
<evidence type="ECO:0000256" key="4">
    <source>
        <dbReference type="ARBA" id="ARBA00023163"/>
    </source>
</evidence>
<dbReference type="PANTHER" id="PTHR44688">
    <property type="entry name" value="DNA-BINDING TRANSCRIPTIONAL ACTIVATOR DEVR_DOSR"/>
    <property type="match status" value="1"/>
</dbReference>
<evidence type="ECO:0000313" key="7">
    <source>
        <dbReference type="Proteomes" id="UP000029430"/>
    </source>
</evidence>
<feature type="domain" description="HTH luxR-type" evidence="5">
    <location>
        <begin position="138"/>
        <end position="203"/>
    </location>
</feature>
<dbReference type="GeneID" id="57907179"/>
<dbReference type="SUPFAM" id="SSF46894">
    <property type="entry name" value="C-terminal effector domain of the bipartite response regulators"/>
    <property type="match status" value="1"/>
</dbReference>
<dbReference type="PANTHER" id="PTHR44688:SF16">
    <property type="entry name" value="DNA-BINDING TRANSCRIPTIONAL ACTIVATOR DEVR_DOSR"/>
    <property type="match status" value="1"/>
</dbReference>
<evidence type="ECO:0000259" key="5">
    <source>
        <dbReference type="PROSITE" id="PS50043"/>
    </source>
</evidence>
<evidence type="ECO:0000256" key="1">
    <source>
        <dbReference type="ARBA" id="ARBA00023015"/>
    </source>
</evidence>
<evidence type="ECO:0000256" key="3">
    <source>
        <dbReference type="ARBA" id="ARBA00023159"/>
    </source>
</evidence>
<dbReference type="InterPro" id="IPR000792">
    <property type="entry name" value="Tscrpt_reg_LuxR_C"/>
</dbReference>
<accession>A0ABR4VXP7</accession>
<sequence length="203" mass="22488">MKVIVISHCGLTRLSLEIITKGVKYILDKYQDINVELYPSISNEIISNSLGPGDVIIIDDTSSIQVLNSIEQIRTLSPSAYIMAFYSTPENSGDIICLSESCDGVVCKAAAVNKIEAAIAKLLSSQKKPKKFDQIAFSKKVKLQLTPKENEVLEYILSDLSNGDISRLLDMKSKTVSAHRRNIYNKLGVKEINGMLKELLTHK</sequence>
<comment type="caution">
    <text evidence="6">The sequence shown here is derived from an EMBL/GenBank/DDBJ whole genome shotgun (WGS) entry which is preliminary data.</text>
</comment>
<keyword evidence="2" id="KW-0238">DNA-binding</keyword>
<dbReference type="PROSITE" id="PS50043">
    <property type="entry name" value="HTH_LUXR_2"/>
    <property type="match status" value="1"/>
</dbReference>
<keyword evidence="7" id="KW-1185">Reference proteome</keyword>
<dbReference type="PROSITE" id="PS00622">
    <property type="entry name" value="HTH_LUXR_1"/>
    <property type="match status" value="1"/>
</dbReference>
<name>A0ABR4VXP7_YERFR</name>
<keyword evidence="3" id="KW-0010">Activator</keyword>
<evidence type="ECO:0000256" key="2">
    <source>
        <dbReference type="ARBA" id="ARBA00023125"/>
    </source>
</evidence>
<dbReference type="PRINTS" id="PR00038">
    <property type="entry name" value="HTHLUXR"/>
</dbReference>
<gene>
    <name evidence="6" type="ORF">DJ58_3164</name>
</gene>
<organism evidence="6 7">
    <name type="scientific">Yersinia frederiksenii ATCC 33641</name>
    <dbReference type="NCBI Taxonomy" id="349966"/>
    <lineage>
        <taxon>Bacteria</taxon>
        <taxon>Pseudomonadati</taxon>
        <taxon>Pseudomonadota</taxon>
        <taxon>Gammaproteobacteria</taxon>
        <taxon>Enterobacterales</taxon>
        <taxon>Yersiniaceae</taxon>
        <taxon>Yersinia</taxon>
    </lineage>
</organism>
<dbReference type="Gene3D" id="3.40.50.2300">
    <property type="match status" value="1"/>
</dbReference>
<dbReference type="InterPro" id="IPR016032">
    <property type="entry name" value="Sig_transdc_resp-reg_C-effctor"/>
</dbReference>
<proteinExistence type="predicted"/>
<dbReference type="SMART" id="SM00421">
    <property type="entry name" value="HTH_LUXR"/>
    <property type="match status" value="1"/>
</dbReference>